<name>A0A1V4ET04_9BACL</name>
<evidence type="ECO:0000313" key="1">
    <source>
        <dbReference type="EMBL" id="OPG15884.1"/>
    </source>
</evidence>
<dbReference type="Proteomes" id="UP000190229">
    <property type="component" value="Unassembled WGS sequence"/>
</dbReference>
<comment type="caution">
    <text evidence="1">The sequence shown here is derived from an EMBL/GenBank/DDBJ whole genome shotgun (WGS) entry which is preliminary data.</text>
</comment>
<sequence length="113" mass="12583">MCFKRIAHPSLPPGLLAHPLHNYPDSKRAGARLLFYFEARACDRGSRAILHFGNQADILERVFMGVDGVLVSFPVFKTEWAARVVAGGFDSHTLPPRVFRLSPMNVHPKTVSV</sequence>
<accession>A0A1V4ET04</accession>
<organism evidence="1 2">
    <name type="scientific">Ferroacidibacillus organovorans</name>
    <dbReference type="NCBI Taxonomy" id="1765683"/>
    <lineage>
        <taxon>Bacteria</taxon>
        <taxon>Bacillati</taxon>
        <taxon>Bacillota</taxon>
        <taxon>Bacilli</taxon>
        <taxon>Bacillales</taxon>
        <taxon>Alicyclobacillaceae</taxon>
        <taxon>Ferroacidibacillus</taxon>
    </lineage>
</organism>
<protein>
    <submittedName>
        <fullName evidence="1">Uncharacterized protein</fullName>
    </submittedName>
</protein>
<proteinExistence type="predicted"/>
<gene>
    <name evidence="1" type="ORF">B2M26_09780</name>
</gene>
<dbReference type="EMBL" id="MWPS01000026">
    <property type="protein sequence ID" value="OPG15884.1"/>
    <property type="molecule type" value="Genomic_DNA"/>
</dbReference>
<keyword evidence="2" id="KW-1185">Reference proteome</keyword>
<dbReference type="AlphaFoldDB" id="A0A1V4ET04"/>
<evidence type="ECO:0000313" key="2">
    <source>
        <dbReference type="Proteomes" id="UP000190229"/>
    </source>
</evidence>
<reference evidence="1 2" key="1">
    <citation type="submission" date="2017-02" db="EMBL/GenBank/DDBJ databases">
        <title>Draft genome of Acidibacillus ferrooxidans Huett2.</title>
        <authorList>
            <person name="Schopf S."/>
        </authorList>
    </citation>
    <scope>NUCLEOTIDE SEQUENCE [LARGE SCALE GENOMIC DNA]</scope>
    <source>
        <strain evidence="1 2">Huett2</strain>
    </source>
</reference>